<accession>A0A0W7X6B3</accession>
<dbReference type="Proteomes" id="UP000054804">
    <property type="component" value="Unassembled WGS sequence"/>
</dbReference>
<organism evidence="3 4">
    <name type="scientific">Streptomyces silvensis</name>
    <dbReference type="NCBI Taxonomy" id="1765722"/>
    <lineage>
        <taxon>Bacteria</taxon>
        <taxon>Bacillati</taxon>
        <taxon>Actinomycetota</taxon>
        <taxon>Actinomycetes</taxon>
        <taxon>Kitasatosporales</taxon>
        <taxon>Streptomycetaceae</taxon>
        <taxon>Streptomyces</taxon>
    </lineage>
</organism>
<sequence>MAEQTSPGQTRHSAPEAESPRVRPLALGGVVFAVCVLAIIGSYHAIVGLAAIIDDDYYVTLNNYIYEFDITAWGWFHLLSGIVILAAAFTLFSGRVWARAVGMTVAGLSALENFFFTPYAPVWSAIIIALDILVIWSLAMYGRPVAHKVYGAPM</sequence>
<protein>
    <recommendedName>
        <fullName evidence="2">DUF7144 domain-containing protein</fullName>
    </recommendedName>
</protein>
<feature type="domain" description="DUF7144" evidence="2">
    <location>
        <begin position="30"/>
        <end position="143"/>
    </location>
</feature>
<keyword evidence="1" id="KW-1133">Transmembrane helix</keyword>
<name>A0A0W7X6B3_9ACTN</name>
<proteinExistence type="predicted"/>
<gene>
    <name evidence="3" type="ORF">AT728_25165</name>
</gene>
<feature type="transmembrane region" description="Helical" evidence="1">
    <location>
        <begin position="73"/>
        <end position="92"/>
    </location>
</feature>
<evidence type="ECO:0000259" key="2">
    <source>
        <dbReference type="Pfam" id="PF23636"/>
    </source>
</evidence>
<dbReference type="InterPro" id="IPR055568">
    <property type="entry name" value="DUF7144"/>
</dbReference>
<dbReference type="Pfam" id="PF23636">
    <property type="entry name" value="DUF7144"/>
    <property type="match status" value="1"/>
</dbReference>
<comment type="caution">
    <text evidence="3">The sequence shown here is derived from an EMBL/GenBank/DDBJ whole genome shotgun (WGS) entry which is preliminary data.</text>
</comment>
<evidence type="ECO:0000256" key="1">
    <source>
        <dbReference type="SAM" id="Phobius"/>
    </source>
</evidence>
<dbReference type="RefSeq" id="WP_058847630.1">
    <property type="nucleotide sequence ID" value="NZ_LOCL01000031.1"/>
</dbReference>
<dbReference type="AlphaFoldDB" id="A0A0W7X6B3"/>
<evidence type="ECO:0000313" key="4">
    <source>
        <dbReference type="Proteomes" id="UP000054804"/>
    </source>
</evidence>
<evidence type="ECO:0000313" key="3">
    <source>
        <dbReference type="EMBL" id="KUF18258.1"/>
    </source>
</evidence>
<dbReference type="STRING" id="1765722.AT728_25165"/>
<keyword evidence="1" id="KW-0812">Transmembrane</keyword>
<keyword evidence="4" id="KW-1185">Reference proteome</keyword>
<reference evidence="3 4" key="1">
    <citation type="submission" date="2015-12" db="EMBL/GenBank/DDBJ databases">
        <title>Draft genome sequence of Streptomyces silvensis ATCC 53525, a producer of novel hormone antagonists.</title>
        <authorList>
            <person name="Johnston C.W."/>
            <person name="Li Y."/>
            <person name="Magarvey N.A."/>
        </authorList>
    </citation>
    <scope>NUCLEOTIDE SEQUENCE [LARGE SCALE GENOMIC DNA]</scope>
    <source>
        <strain evidence="3 4">ATCC 53525</strain>
    </source>
</reference>
<feature type="transmembrane region" description="Helical" evidence="1">
    <location>
        <begin position="122"/>
        <end position="141"/>
    </location>
</feature>
<keyword evidence="1" id="KW-0472">Membrane</keyword>
<dbReference type="EMBL" id="LOCL01000031">
    <property type="protein sequence ID" value="KUF18258.1"/>
    <property type="molecule type" value="Genomic_DNA"/>
</dbReference>
<dbReference type="OrthoDB" id="4482242at2"/>
<feature type="transmembrane region" description="Helical" evidence="1">
    <location>
        <begin position="25"/>
        <end position="53"/>
    </location>
</feature>